<evidence type="ECO:0000313" key="2">
    <source>
        <dbReference type="EMBL" id="MBW2960748.1"/>
    </source>
</evidence>
<dbReference type="InterPro" id="IPR002716">
    <property type="entry name" value="PIN_dom"/>
</dbReference>
<evidence type="ECO:0000259" key="1">
    <source>
        <dbReference type="Pfam" id="PF13470"/>
    </source>
</evidence>
<dbReference type="RefSeq" id="WP_219039029.1">
    <property type="nucleotide sequence ID" value="NZ_JAHWDF010000002.1"/>
</dbReference>
<dbReference type="Proteomes" id="UP000719267">
    <property type="component" value="Unassembled WGS sequence"/>
</dbReference>
<dbReference type="EMBL" id="JAHWDF010000002">
    <property type="protein sequence ID" value="MBW2960748.1"/>
    <property type="molecule type" value="Genomic_DNA"/>
</dbReference>
<feature type="domain" description="PIN" evidence="1">
    <location>
        <begin position="3"/>
        <end position="118"/>
    </location>
</feature>
<comment type="caution">
    <text evidence="2">The sequence shown here is derived from an EMBL/GenBank/DDBJ whole genome shotgun (WGS) entry which is preliminary data.</text>
</comment>
<protein>
    <submittedName>
        <fullName evidence="2">PIN domain-containing protein</fullName>
    </submittedName>
</protein>
<evidence type="ECO:0000313" key="3">
    <source>
        <dbReference type="Proteomes" id="UP000719267"/>
    </source>
</evidence>
<proteinExistence type="predicted"/>
<dbReference type="Pfam" id="PF13470">
    <property type="entry name" value="PIN_3"/>
    <property type="match status" value="1"/>
</dbReference>
<gene>
    <name evidence="2" type="ORF">KW502_02890</name>
</gene>
<sequence length="142" mass="16418">MDKVLIDTDVILDFFYDREPFAEFATQLLNLCEADKIKAYTTPVIICNVYYLLRKSAKHEIIIEKIKQLLTIIEIIAMDKEVVYRALNSGFKDFEDALQNFSAIENGQIKLILTRNVKDYKKSKLAVLTPETYLKGNFGSER</sequence>
<accession>A0ABS6W0R8</accession>
<keyword evidence="3" id="KW-1185">Reference proteome</keyword>
<name>A0ABS6W0R8_9FLAO</name>
<reference evidence="2 3" key="1">
    <citation type="submission" date="2021-07" db="EMBL/GenBank/DDBJ databases">
        <title>Mesonia aestuariivivens sp. nov., isolated from a tidal flat.</title>
        <authorList>
            <person name="Kim Y.-O."/>
            <person name="Yoon J.-H."/>
        </authorList>
    </citation>
    <scope>NUCLEOTIDE SEQUENCE [LARGE SCALE GENOMIC DNA]</scope>
    <source>
        <strain evidence="2 3">JHPTF-M18</strain>
    </source>
</reference>
<organism evidence="2 3">
    <name type="scientific">Mesonia aestuariivivens</name>
    <dbReference type="NCBI Taxonomy" id="2796128"/>
    <lineage>
        <taxon>Bacteria</taxon>
        <taxon>Pseudomonadati</taxon>
        <taxon>Bacteroidota</taxon>
        <taxon>Flavobacteriia</taxon>
        <taxon>Flavobacteriales</taxon>
        <taxon>Flavobacteriaceae</taxon>
        <taxon>Mesonia</taxon>
    </lineage>
</organism>